<dbReference type="KEGG" id="kak:Kalk_03555"/>
<feature type="compositionally biased region" description="Polar residues" evidence="12">
    <location>
        <begin position="302"/>
        <end position="313"/>
    </location>
</feature>
<dbReference type="RefSeq" id="WP_101892886.1">
    <property type="nucleotide sequence ID" value="NZ_CP022684.1"/>
</dbReference>
<feature type="compositionally biased region" description="Low complexity" evidence="12">
    <location>
        <begin position="540"/>
        <end position="552"/>
    </location>
</feature>
<dbReference type="Gene3D" id="1.10.287.380">
    <property type="entry name" value="Valyl-tRNA synthetase, C-terminal domain"/>
    <property type="match status" value="1"/>
</dbReference>
<dbReference type="Pfam" id="PF12848">
    <property type="entry name" value="ABC_tran_Xtn"/>
    <property type="match status" value="1"/>
</dbReference>
<comment type="similarity">
    <text evidence="10 11">Belongs to the ABC transporter superfamily. ABCF family. Uup subfamily.</text>
</comment>
<dbReference type="Gene3D" id="3.40.50.300">
    <property type="entry name" value="P-loop containing nucleotide triphosphate hydrolases"/>
    <property type="match status" value="2"/>
</dbReference>
<dbReference type="GO" id="GO:0005737">
    <property type="term" value="C:cytoplasm"/>
    <property type="evidence" value="ECO:0007669"/>
    <property type="project" value="UniProtKB-SubCell"/>
</dbReference>
<keyword evidence="2 11" id="KW-0677">Repeat</keyword>
<evidence type="ECO:0000256" key="12">
    <source>
        <dbReference type="SAM" id="MobiDB-lite"/>
    </source>
</evidence>
<feature type="coiled-coil region" evidence="11">
    <location>
        <begin position="567"/>
        <end position="628"/>
    </location>
</feature>
<dbReference type="InterPro" id="IPR037118">
    <property type="entry name" value="Val-tRNA_synth_C_sf"/>
</dbReference>
<feature type="binding site" evidence="11">
    <location>
        <begin position="36"/>
        <end position="43"/>
    </location>
    <ligand>
        <name>ATP</name>
        <dbReference type="ChEBI" id="CHEBI:30616"/>
        <label>1</label>
    </ligand>
</feature>
<evidence type="ECO:0000256" key="11">
    <source>
        <dbReference type="HAMAP-Rule" id="MF_00848"/>
    </source>
</evidence>
<dbReference type="AlphaFoldDB" id="A0A2K9LGN1"/>
<feature type="domain" description="ABC transporter" evidence="13">
    <location>
        <begin position="4"/>
        <end position="252"/>
    </location>
</feature>
<keyword evidence="7 11" id="KW-0238">DNA-binding</keyword>
<dbReference type="GO" id="GO:0005524">
    <property type="term" value="F:ATP binding"/>
    <property type="evidence" value="ECO:0007669"/>
    <property type="project" value="UniProtKB-UniRule"/>
</dbReference>
<evidence type="ECO:0000256" key="3">
    <source>
        <dbReference type="ARBA" id="ARBA00022741"/>
    </source>
</evidence>
<dbReference type="FunFam" id="3.40.50.300:FF:000309">
    <property type="entry name" value="ABC transporter ATP-binding protein"/>
    <property type="match status" value="1"/>
</dbReference>
<dbReference type="InterPro" id="IPR032781">
    <property type="entry name" value="ABC_tran_Xtn"/>
</dbReference>
<dbReference type="PROSITE" id="PS50893">
    <property type="entry name" value="ABC_TRANSPORTER_2"/>
    <property type="match status" value="2"/>
</dbReference>
<dbReference type="InterPro" id="IPR051309">
    <property type="entry name" value="ABCF_ATPase"/>
</dbReference>
<keyword evidence="3 11" id="KW-0547">Nucleotide-binding</keyword>
<comment type="function">
    <text evidence="11">Probably plays a role in ribosome assembly or function. May be involved in resolution of branched DNA intermediates that result from template switching in postreplication gaps. Binds DNA and has ATPase activity.</text>
</comment>
<evidence type="ECO:0000256" key="10">
    <source>
        <dbReference type="ARBA" id="ARBA00061478"/>
    </source>
</evidence>
<dbReference type="InterPro" id="IPR003439">
    <property type="entry name" value="ABC_transporter-like_ATP-bd"/>
</dbReference>
<dbReference type="EMBL" id="CP022684">
    <property type="protein sequence ID" value="AUM11546.1"/>
    <property type="molecule type" value="Genomic_DNA"/>
</dbReference>
<comment type="catalytic activity">
    <reaction evidence="9 11">
        <text>ATP + H2O = ADP + phosphate + H(+)</text>
        <dbReference type="Rhea" id="RHEA:13065"/>
        <dbReference type="ChEBI" id="CHEBI:15377"/>
        <dbReference type="ChEBI" id="CHEBI:15378"/>
        <dbReference type="ChEBI" id="CHEBI:30616"/>
        <dbReference type="ChEBI" id="CHEBI:43474"/>
        <dbReference type="ChEBI" id="CHEBI:456216"/>
    </reaction>
</comment>
<dbReference type="InterPro" id="IPR017871">
    <property type="entry name" value="ABC_transporter-like_CS"/>
</dbReference>
<feature type="binding site" evidence="11">
    <location>
        <begin position="351"/>
        <end position="358"/>
    </location>
    <ligand>
        <name>ATP</name>
        <dbReference type="ChEBI" id="CHEBI:30616"/>
        <label>2</label>
    </ligand>
</feature>
<proteinExistence type="inferred from homology"/>
<dbReference type="GO" id="GO:0043022">
    <property type="term" value="F:ribosome binding"/>
    <property type="evidence" value="ECO:0007669"/>
    <property type="project" value="UniProtKB-UniRule"/>
</dbReference>
<evidence type="ECO:0000256" key="8">
    <source>
        <dbReference type="ARBA" id="ARBA00023204"/>
    </source>
</evidence>
<reference evidence="15" key="1">
    <citation type="submission" date="2017-08" db="EMBL/GenBank/DDBJ databases">
        <title>Direct submision.</title>
        <authorList>
            <person name="Kim S.-J."/>
            <person name="Rhee S.-K."/>
        </authorList>
    </citation>
    <scope>NUCLEOTIDE SEQUENCE [LARGE SCALE GENOMIC DNA]</scope>
    <source>
        <strain evidence="15">GI5</strain>
    </source>
</reference>
<dbReference type="PROSITE" id="PS00211">
    <property type="entry name" value="ABC_TRANSPORTER_1"/>
    <property type="match status" value="1"/>
</dbReference>
<evidence type="ECO:0000256" key="7">
    <source>
        <dbReference type="ARBA" id="ARBA00023125"/>
    </source>
</evidence>
<keyword evidence="4 11" id="KW-0227">DNA damage</keyword>
<keyword evidence="6 11" id="KW-0067">ATP-binding</keyword>
<dbReference type="GO" id="GO:0016887">
    <property type="term" value="F:ATP hydrolysis activity"/>
    <property type="evidence" value="ECO:0007669"/>
    <property type="project" value="UniProtKB-UniRule"/>
</dbReference>
<evidence type="ECO:0000313" key="15">
    <source>
        <dbReference type="Proteomes" id="UP000235116"/>
    </source>
</evidence>
<dbReference type="GO" id="GO:0003677">
    <property type="term" value="F:DNA binding"/>
    <property type="evidence" value="ECO:0007669"/>
    <property type="project" value="UniProtKB-UniRule"/>
</dbReference>
<dbReference type="InterPro" id="IPR043686">
    <property type="entry name" value="Uup"/>
</dbReference>
<dbReference type="Pfam" id="PF00005">
    <property type="entry name" value="ABC_tran"/>
    <property type="match status" value="2"/>
</dbReference>
<dbReference type="InterPro" id="IPR003593">
    <property type="entry name" value="AAA+_ATPase"/>
</dbReference>
<dbReference type="SMART" id="SM00382">
    <property type="entry name" value="AAA"/>
    <property type="match status" value="2"/>
</dbReference>
<evidence type="ECO:0000256" key="1">
    <source>
        <dbReference type="ARBA" id="ARBA00022490"/>
    </source>
</evidence>
<keyword evidence="11" id="KW-0175">Coiled coil</keyword>
<dbReference type="CDD" id="cd03221">
    <property type="entry name" value="ABCF_EF-3"/>
    <property type="match status" value="2"/>
</dbReference>
<comment type="subcellular location">
    <subcellularLocation>
        <location evidence="11">Cytoplasm</location>
    </subcellularLocation>
    <text evidence="11">Associates with ribosomes.</text>
</comment>
<keyword evidence="5 11" id="KW-0378">Hydrolase</keyword>
<organism evidence="14 15">
    <name type="scientific">Ketobacter alkanivorans</name>
    <dbReference type="NCBI Taxonomy" id="1917421"/>
    <lineage>
        <taxon>Bacteria</taxon>
        <taxon>Pseudomonadati</taxon>
        <taxon>Pseudomonadota</taxon>
        <taxon>Gammaproteobacteria</taxon>
        <taxon>Pseudomonadales</taxon>
        <taxon>Ketobacteraceae</taxon>
        <taxon>Ketobacter</taxon>
    </lineage>
</organism>
<protein>
    <recommendedName>
        <fullName evidence="11">ATP-binding protein Uup</fullName>
        <ecNumber evidence="11">3.6.1.-</ecNumber>
    </recommendedName>
</protein>
<keyword evidence="8 11" id="KW-0234">DNA repair</keyword>
<sequence length="632" mass="70455">MSLLRLRDIHLAFGGPELLSGANLNLEKGERVCLVGRNGTGKSTLLKIVSGQIKADEGQIEMTPGTKIAWLEQEVPKGTTGSVYDVVASGLGKVGDLIKQYHHLIEEVAEGSEAAFAKLETVQKALEAEDGWALQQRVDTTLSKLSLNGDVPFEAQSGGVKRRVLLARALVQEPTILLLDEPTNHLDIESIAWLEDFLLSYKNSVLFITHDRAFLSKLATRIVDLDRGQLTSWPGNYETYLQRKADALEAEAAEWDRFDKKLAQEEVWIRQGIKARRTRNEGRVRALEAMRNERSHRRERQGTMNATIQQGDQSGKKVIEAKNISVSFDGRPIIKNFSTLVLRGDRIGIIGPNGVGKSTLIQALLGKLEPDTGEITIGTNVEIAYFDQLRAQLNEELSVRENVGQGSDTVTINGQSKHIMGYLQDFLFNPERARTPVRALSGGERNRLLLAKLFTQPSNVLVLDEPTNDLDIETLELLEELVDQYQGTILLVSHDRAFLNNIVTSSIVFEGDGNLAEYVGGYDDWLRQRPSTPAIKTTSKEPAQSAPASKPASKPDKKLSFKEQRELEALPEALEKLEQQLETVHQQLADPGLYQQTPEQIAEVKQQAEQLEKQLETTFARWEELETLKNNN</sequence>
<evidence type="ECO:0000256" key="4">
    <source>
        <dbReference type="ARBA" id="ARBA00022763"/>
    </source>
</evidence>
<dbReference type="InterPro" id="IPR027417">
    <property type="entry name" value="P-loop_NTPase"/>
</dbReference>
<keyword evidence="1 11" id="KW-0963">Cytoplasm</keyword>
<evidence type="ECO:0000256" key="9">
    <source>
        <dbReference type="ARBA" id="ARBA00049360"/>
    </source>
</evidence>
<dbReference type="InterPro" id="IPR032524">
    <property type="entry name" value="ABC_tran_C"/>
</dbReference>
<feature type="region of interest" description="Disordered" evidence="12">
    <location>
        <begin position="533"/>
        <end position="559"/>
    </location>
</feature>
<dbReference type="PANTHER" id="PTHR42855:SF1">
    <property type="entry name" value="ABC TRANSPORTER DOMAIN-CONTAINING PROTEIN"/>
    <property type="match status" value="1"/>
</dbReference>
<accession>A0A2K9LGN1</accession>
<dbReference type="FunFam" id="3.40.50.300:FF:000011">
    <property type="entry name" value="Putative ABC transporter ATP-binding component"/>
    <property type="match status" value="1"/>
</dbReference>
<dbReference type="EC" id="3.6.1.-" evidence="11"/>
<dbReference type="Proteomes" id="UP000235116">
    <property type="component" value="Chromosome"/>
</dbReference>
<dbReference type="SUPFAM" id="SSF52540">
    <property type="entry name" value="P-loop containing nucleoside triphosphate hydrolases"/>
    <property type="match status" value="2"/>
</dbReference>
<gene>
    <name evidence="11" type="primary">uup</name>
    <name evidence="14" type="ORF">Kalk_03555</name>
</gene>
<keyword evidence="15" id="KW-1185">Reference proteome</keyword>
<feature type="domain" description="ABC transporter" evidence="13">
    <location>
        <begin position="319"/>
        <end position="538"/>
    </location>
</feature>
<feature type="region of interest" description="Disordered" evidence="12">
    <location>
        <begin position="290"/>
        <end position="314"/>
    </location>
</feature>
<evidence type="ECO:0000256" key="6">
    <source>
        <dbReference type="ARBA" id="ARBA00022840"/>
    </source>
</evidence>
<name>A0A2K9LGN1_9GAMM</name>
<dbReference type="HAMAP" id="MF_00848">
    <property type="entry name" value="Uup"/>
    <property type="match status" value="1"/>
</dbReference>
<dbReference type="PANTHER" id="PTHR42855">
    <property type="entry name" value="ABC TRANSPORTER ATP-BINDING SUBUNIT"/>
    <property type="match status" value="1"/>
</dbReference>
<dbReference type="GO" id="GO:0006281">
    <property type="term" value="P:DNA repair"/>
    <property type="evidence" value="ECO:0007669"/>
    <property type="project" value="UniProtKB-KW"/>
</dbReference>
<evidence type="ECO:0000256" key="2">
    <source>
        <dbReference type="ARBA" id="ARBA00022737"/>
    </source>
</evidence>
<evidence type="ECO:0000313" key="14">
    <source>
        <dbReference type="EMBL" id="AUM11546.1"/>
    </source>
</evidence>
<dbReference type="Pfam" id="PF16326">
    <property type="entry name" value="ABC_tran_CTD"/>
    <property type="match status" value="1"/>
</dbReference>
<evidence type="ECO:0000259" key="13">
    <source>
        <dbReference type="PROSITE" id="PS50893"/>
    </source>
</evidence>
<evidence type="ECO:0000256" key="5">
    <source>
        <dbReference type="ARBA" id="ARBA00022801"/>
    </source>
</evidence>
<dbReference type="OrthoDB" id="9776369at2"/>